<dbReference type="WBParaSite" id="SRAE_1000240700.1">
    <property type="protein sequence ID" value="SRAE_1000240700.1"/>
    <property type="gene ID" value="WBGene00259022"/>
</dbReference>
<dbReference type="GO" id="GO:0005739">
    <property type="term" value="C:mitochondrion"/>
    <property type="evidence" value="ECO:0007669"/>
    <property type="project" value="TreeGrafter"/>
</dbReference>
<proteinExistence type="predicted"/>
<dbReference type="NCBIfam" id="NF008805">
    <property type="entry name" value="PRK11824.1"/>
    <property type="match status" value="1"/>
</dbReference>
<dbReference type="GO" id="GO:0005829">
    <property type="term" value="C:cytosol"/>
    <property type="evidence" value="ECO:0007669"/>
    <property type="project" value="TreeGrafter"/>
</dbReference>
<dbReference type="CDD" id="cd11364">
    <property type="entry name" value="RNase_PH_PNPase_2"/>
    <property type="match status" value="1"/>
</dbReference>
<dbReference type="Gene3D" id="3.30.1370.10">
    <property type="entry name" value="K Homology domain, type 1"/>
    <property type="match status" value="1"/>
</dbReference>
<dbReference type="eggNOG" id="KOG1067">
    <property type="taxonomic scope" value="Eukaryota"/>
</dbReference>
<evidence type="ECO:0000256" key="1">
    <source>
        <dbReference type="ARBA" id="ARBA00022884"/>
    </source>
</evidence>
<dbReference type="GO" id="GO:0003723">
    <property type="term" value="F:RNA binding"/>
    <property type="evidence" value="ECO:0007669"/>
    <property type="project" value="UniProtKB-UniRule"/>
</dbReference>
<gene>
    <name evidence="6 8 9" type="ORF">SRAE_1000240700</name>
</gene>
<dbReference type="SUPFAM" id="SSF46915">
    <property type="entry name" value="Polynucleotide phosphorylase/guanosine pentaphosphate synthase (PNPase/GPSI), domain 3"/>
    <property type="match status" value="1"/>
</dbReference>
<dbReference type="OMA" id="RFMFHYN"/>
<dbReference type="Pfam" id="PF01138">
    <property type="entry name" value="RNase_PH"/>
    <property type="match status" value="2"/>
</dbReference>
<evidence type="ECO:0000313" key="8">
    <source>
        <dbReference type="WBParaSite" id="SRAE_1000240700.1"/>
    </source>
</evidence>
<dbReference type="EMBL" id="LN609528">
    <property type="protein sequence ID" value="CEF64152.1"/>
    <property type="molecule type" value="Genomic_DNA"/>
</dbReference>
<evidence type="ECO:0000259" key="3">
    <source>
        <dbReference type="Pfam" id="PF01138"/>
    </source>
</evidence>
<name>A0A090L363_STRRB</name>
<organism evidence="6">
    <name type="scientific">Strongyloides ratti</name>
    <name type="common">Parasitic roundworm</name>
    <dbReference type="NCBI Taxonomy" id="34506"/>
    <lineage>
        <taxon>Eukaryota</taxon>
        <taxon>Metazoa</taxon>
        <taxon>Ecdysozoa</taxon>
        <taxon>Nematoda</taxon>
        <taxon>Chromadorea</taxon>
        <taxon>Rhabditida</taxon>
        <taxon>Tylenchina</taxon>
        <taxon>Panagrolaimomorpha</taxon>
        <taxon>Strongyloidoidea</taxon>
        <taxon>Strongyloididae</taxon>
        <taxon>Strongyloides</taxon>
    </lineage>
</organism>
<dbReference type="InterPro" id="IPR036456">
    <property type="entry name" value="PNPase_PH_RNA-bd_sf"/>
</dbReference>
<reference evidence="8" key="2">
    <citation type="submission" date="2020-12" db="UniProtKB">
        <authorList>
            <consortium name="WormBaseParasite"/>
        </authorList>
    </citation>
    <scope>IDENTIFICATION</scope>
</reference>
<evidence type="ECO:0000259" key="5">
    <source>
        <dbReference type="Pfam" id="PF03726"/>
    </source>
</evidence>
<dbReference type="InterPro" id="IPR020568">
    <property type="entry name" value="Ribosomal_Su5_D2-typ_SF"/>
</dbReference>
<dbReference type="PANTHER" id="PTHR11252:SF0">
    <property type="entry name" value="POLYRIBONUCLEOTIDE NUCLEOTIDYLTRANSFERASE 1, MITOCHONDRIAL"/>
    <property type="match status" value="1"/>
</dbReference>
<dbReference type="Proteomes" id="UP000035682">
    <property type="component" value="Unplaced"/>
</dbReference>
<dbReference type="WormBase" id="SRAE_1000240700">
    <property type="protein sequence ID" value="SRP02806"/>
    <property type="gene ID" value="WBGene00259022"/>
</dbReference>
<dbReference type="AlphaFoldDB" id="A0A090L363"/>
<dbReference type="GO" id="GO:0004654">
    <property type="term" value="F:polyribonucleotide nucleotidyltransferase activity"/>
    <property type="evidence" value="ECO:0007669"/>
    <property type="project" value="InterPro"/>
</dbReference>
<dbReference type="NCBIfam" id="TIGR03591">
    <property type="entry name" value="polynuc_phos"/>
    <property type="match status" value="1"/>
</dbReference>
<dbReference type="GO" id="GO:0000958">
    <property type="term" value="P:mitochondrial mRNA catabolic process"/>
    <property type="evidence" value="ECO:0007669"/>
    <property type="project" value="TreeGrafter"/>
</dbReference>
<dbReference type="CTD" id="36376517"/>
<protein>
    <submittedName>
        <fullName evidence="6 8">Polyribonucleotide nucleotidyltransferase 1, mitochondrial</fullName>
    </submittedName>
</protein>
<dbReference type="InterPro" id="IPR001247">
    <property type="entry name" value="ExoRNase_PH_dom1"/>
</dbReference>
<dbReference type="RefSeq" id="XP_024503353.1">
    <property type="nucleotide sequence ID" value="XM_024649480.1"/>
</dbReference>
<dbReference type="Gene3D" id="3.30.230.70">
    <property type="entry name" value="GHMP Kinase, N-terminal domain"/>
    <property type="match status" value="2"/>
</dbReference>
<dbReference type="SUPFAM" id="SSF54791">
    <property type="entry name" value="Eukaryotic type KH-domain (KH-domain type I)"/>
    <property type="match status" value="1"/>
</dbReference>
<reference evidence="6 7" key="1">
    <citation type="submission" date="2014-09" db="EMBL/GenBank/DDBJ databases">
        <authorList>
            <person name="Martin A.A."/>
        </authorList>
    </citation>
    <scope>NUCLEOTIDE SEQUENCE</scope>
    <source>
        <strain evidence="7">ED321</strain>
        <strain evidence="6">ED321 Heterogonic</strain>
    </source>
</reference>
<accession>A0A090L363</accession>
<dbReference type="GeneID" id="36376517"/>
<sequence length="733" mass="82332">MSTLLRCYPYFKFIKRNYNKSYIKSTAEITKNLSYTFETGRLARFADGAVVLTQGENALLSTTVKGKPDPNFNSLPLSVEYKQSGAAVGKIPNTFFRKEMFNSDTDILTARCVDRSIRPLFKQDYNSSVQVICKPLALDDDCDTTVLSINATSASAYCANLPLISPVGAVRVGLVDDKIIINPNKFEKKKSIVDLLLTGCENGKIVMLEMEGKEIPLDVFQECVKEGLTSIKKIVQSIKELNPNFIPYNPDISDISTIDLEMQKEIIFLTENELMFIFTDVSLDKEERDEKLKNICNKLLQDLKAQFPIPDFQSKIEKNFSIVKKDVMRKETISSKIRMDGRKLDEIRPISMEVDVYKKLHGSALFQRGQSQVFCTVTFDSPEAAFRPDSISQILGTQEEKKFMHQYEFPAYAINEISQSSRQNRREIGHGALAEKALKNMIPNDFPYSIKLNTQVLESNGSTSMAAVVGGTLALLDAGVLLKSPVAGIAMGLLTSENSSESEEKVILTDLNGFEDYAGDMDFKIAGTKNGFNAMQLDIKIAGLTVDLLDQTLIESRKALDFLLDKMAIVQPTARPEFKKTVPVIELINIPMKVKNLLLQNGGYNMKLVESETQTKIKFEEDFKLRLFSPNNKKIEEAKQMIFDLKNVEDFVKLEFGGLYETEIVEILKSGFMIKFYKGTKPVYIKNSDIGGGKALVTDSSYFNKKIGDKIKVRYYGDDPVTGKMRLSCVMIN</sequence>
<dbReference type="PROSITE" id="PS50084">
    <property type="entry name" value="KH_TYPE_1"/>
    <property type="match status" value="1"/>
</dbReference>
<dbReference type="GO" id="GO:0000965">
    <property type="term" value="P:mitochondrial RNA 3'-end processing"/>
    <property type="evidence" value="ECO:0007669"/>
    <property type="project" value="TreeGrafter"/>
</dbReference>
<dbReference type="OrthoDB" id="437922at2759"/>
<dbReference type="InterPro" id="IPR015848">
    <property type="entry name" value="PNPase_PH_RNA-bd_bac/org-type"/>
</dbReference>
<dbReference type="STRING" id="34506.A0A090L363"/>
<dbReference type="InterPro" id="IPR036612">
    <property type="entry name" value="KH_dom_type_1_sf"/>
</dbReference>
<evidence type="ECO:0000313" key="6">
    <source>
        <dbReference type="EMBL" id="CEF64152.1"/>
    </source>
</evidence>
<feature type="domain" description="Exoribonuclease phosphorolytic" evidence="3">
    <location>
        <begin position="346"/>
        <end position="480"/>
    </location>
</feature>
<keyword evidence="6" id="KW-0808">Transferase</keyword>
<evidence type="ECO:0000313" key="7">
    <source>
        <dbReference type="Proteomes" id="UP000035682"/>
    </source>
</evidence>
<dbReference type="InterPro" id="IPR012162">
    <property type="entry name" value="PNPase"/>
</dbReference>
<dbReference type="InterPro" id="IPR015847">
    <property type="entry name" value="ExoRNase_PH_dom2"/>
</dbReference>
<evidence type="ECO:0000259" key="4">
    <source>
        <dbReference type="Pfam" id="PF03725"/>
    </source>
</evidence>
<feature type="domain" description="Polyribonucleotide nucleotidyltransferase RNA-binding" evidence="5">
    <location>
        <begin position="262"/>
        <end position="343"/>
    </location>
</feature>
<keyword evidence="1 2" id="KW-0694">RNA-binding</keyword>
<feature type="domain" description="Exoribonuclease phosphorolytic" evidence="3">
    <location>
        <begin position="36"/>
        <end position="162"/>
    </location>
</feature>
<dbReference type="PANTHER" id="PTHR11252">
    <property type="entry name" value="POLYRIBONUCLEOTIDE NUCLEOTIDYLTRANSFERASE"/>
    <property type="match status" value="1"/>
</dbReference>
<dbReference type="Pfam" id="PF03726">
    <property type="entry name" value="PNPase"/>
    <property type="match status" value="1"/>
</dbReference>
<dbReference type="Pfam" id="PF03725">
    <property type="entry name" value="RNase_PH_C"/>
    <property type="match status" value="1"/>
</dbReference>
<keyword evidence="7" id="KW-1185">Reference proteome</keyword>
<dbReference type="GO" id="GO:0000175">
    <property type="term" value="F:3'-5'-RNA exonuclease activity"/>
    <property type="evidence" value="ECO:0007669"/>
    <property type="project" value="TreeGrafter"/>
</dbReference>
<feature type="domain" description="Exoribonuclease phosphorolytic" evidence="4">
    <location>
        <begin position="166"/>
        <end position="228"/>
    </location>
</feature>
<dbReference type="SUPFAM" id="SSF55666">
    <property type="entry name" value="Ribonuclease PH domain 2-like"/>
    <property type="match status" value="2"/>
</dbReference>
<dbReference type="InterPro" id="IPR036345">
    <property type="entry name" value="ExoRNase_PH_dom2_sf"/>
</dbReference>
<dbReference type="InterPro" id="IPR027408">
    <property type="entry name" value="PNPase/RNase_PH_dom_sf"/>
</dbReference>
<dbReference type="SUPFAM" id="SSF54211">
    <property type="entry name" value="Ribosomal protein S5 domain 2-like"/>
    <property type="match status" value="2"/>
</dbReference>
<evidence type="ECO:0000313" key="9">
    <source>
        <dbReference type="WormBase" id="SRAE_1000240700"/>
    </source>
</evidence>
<evidence type="ECO:0000256" key="2">
    <source>
        <dbReference type="PROSITE-ProRule" id="PRU00117"/>
    </source>
</evidence>